<sequence>MTASDTQIDMLDPLNANGMGPELAGLPEEKQNRSSQAQRPHRDHCISDLG</sequence>
<keyword evidence="3" id="KW-1185">Reference proteome</keyword>
<dbReference type="Proteomes" id="UP000436822">
    <property type="component" value="Unassembled WGS sequence"/>
</dbReference>
<evidence type="ECO:0000256" key="1">
    <source>
        <dbReference type="SAM" id="MobiDB-lite"/>
    </source>
</evidence>
<protein>
    <submittedName>
        <fullName evidence="2">Uncharacterized protein</fullName>
    </submittedName>
</protein>
<evidence type="ECO:0000313" key="2">
    <source>
        <dbReference type="EMBL" id="GFE64187.1"/>
    </source>
</evidence>
<gene>
    <name evidence="2" type="ORF">KIN_12610</name>
</gene>
<comment type="caution">
    <text evidence="2">The sequence shown here is derived from an EMBL/GenBank/DDBJ whole genome shotgun (WGS) entry which is preliminary data.</text>
</comment>
<dbReference type="RefSeq" id="WP_207710117.1">
    <property type="nucleotide sequence ID" value="NZ_BLJE01000001.1"/>
</dbReference>
<proteinExistence type="predicted"/>
<organism evidence="2 3">
    <name type="scientific">Litoreibacter roseus</name>
    <dbReference type="NCBI Taxonomy" id="2601869"/>
    <lineage>
        <taxon>Bacteria</taxon>
        <taxon>Pseudomonadati</taxon>
        <taxon>Pseudomonadota</taxon>
        <taxon>Alphaproteobacteria</taxon>
        <taxon>Rhodobacterales</taxon>
        <taxon>Roseobacteraceae</taxon>
        <taxon>Litoreibacter</taxon>
    </lineage>
</organism>
<feature type="region of interest" description="Disordered" evidence="1">
    <location>
        <begin position="1"/>
        <end position="50"/>
    </location>
</feature>
<accession>A0A6N6JDY8</accession>
<dbReference type="EMBL" id="BLJE01000001">
    <property type="protein sequence ID" value="GFE64187.1"/>
    <property type="molecule type" value="Genomic_DNA"/>
</dbReference>
<name>A0A6N6JDY8_9RHOB</name>
<dbReference type="AlphaFoldDB" id="A0A6N6JDY8"/>
<evidence type="ECO:0000313" key="3">
    <source>
        <dbReference type="Proteomes" id="UP000436822"/>
    </source>
</evidence>
<reference evidence="2 3" key="1">
    <citation type="submission" date="2019-12" db="EMBL/GenBank/DDBJ databases">
        <title>Litoreibacter badius sp. nov., a novel bacteriochlorophyll a-containing bacterium in the genus Litoreibacter.</title>
        <authorList>
            <person name="Kanamuro M."/>
            <person name="Takabe Y."/>
            <person name="Mori K."/>
            <person name="Takaichi S."/>
            <person name="Hanada S."/>
        </authorList>
    </citation>
    <scope>NUCLEOTIDE SEQUENCE [LARGE SCALE GENOMIC DNA]</scope>
    <source>
        <strain evidence="2 3">K6</strain>
    </source>
</reference>